<dbReference type="Pfam" id="PF24598">
    <property type="entry name" value="DOP1_C"/>
    <property type="match status" value="1"/>
</dbReference>
<sequence length="1391" mass="158672">MSEKKFEIALERQLELFRTATDWSDLVAYLTGLEGILRVNKYTRIPKPHMLYRRLNQCLNPALPAGVHMKALGVYKIVMSKVSKEHLLKEINILTLGLFSFYSHASLTSISSYLDVIKQIIEVLEDKTIRICKNLILGVIMGLEEDNSEQYGMTLRVLTVLEEKVGAATVLEKTWEVMGQCTELVPGCLMYILKMDGGLEIMKNKTDLLSKGFVSALQSKEIITLRKGFDLLLSYKNDGLNIHLNSGMVSVGVLKLLLLKEISLLKRVQIWITHLINHPSGTNQLFISLCQIFDESPAAYFKILMAIRQNIEEAPKIFERSIVWILSTVDAKTKMHAQSFLKILDRRIVWRIILERPLSTDLVNKAINYELIDEQTQSYELPILISKYLQNDVYPYEWISIIRPTPAAYKEIWRDIQKHLESSKNPLQIIIFFLSIPVTTDLLSTYTEVVGTVSKIFVKYWRQQNLGKNIHAEITTALTKIVVHYELSGSDSILLYDTAIKYPDIFWQYDELFSGKLQDILIQRVIYQKDKVRQSLDGSKELNLVFDLVSHCNYKKININLIIFLVSFCNSPNYLTRECAKTFCRKVGQHADIFKKIIEGLNYPPERSLHEKVCIVDCDYNRVLFGLHTLNNMLGCSSSFHIFLQENQNILPEASGVSGLIEVYIEEGEKSGLADLVCLLFMYCTAEYQSSEFMGAIYSANKTTNEFILCYIREIRETSVKILRSILCSETIEFWPVIHQSVLTSLLHSAVTEQSISYALDVFLRLSKSEYIDSVVNMFLTAKSIRMALITYCVKEKRADILLSLLKTSTDLIEEIVNAESAGRTECNMRHVEYILQHCVYMDSAGVKSTCSLTDIIPMISEGRRKVCFCGIVYSEIFTDQDIGVVAAILLKLYAIFSDRLGSLRVQEKEINSALEYEYENNLEVISRYVFAIHTKYKSILVEAVLEEYITTKRIDFISAIHKTIELDVFLGLLGSDLRGKYQLLQKWTLYTENRLIFISTQVHTHISTILSQIKMYPKVSDLLWFCMDYLKLVGASAGTILGNKILDGCVVFSGKLGLKKTIIDRIDHSSDLLELLNIIGSVIMTAVEKEYSLDVISVWNALIVPCFKFNSVNSLYTKALEITKYLVKLPECKICKKEFFEYIQGERFFKDTLENIRIKVDIGAQLVDCEKVFDLVIRANTTSFFIRESDILFRASLIKRVRYMILCAPSGEYVENLPGIFSLISEIFAVSSGCKALLVEIFSLCRVLCIKMPVDTLINMWPISVSEAIDTLSLNALSNGNRSIAYSALQFLDLVASLNYPELIEFRWLVENLPSTLGMDYEPEEGQSETISKFTITHRIPYISTLSEKNNMPLDEMIIQVALHHIKQRNCVNMDSTAIMDSVVNGLPEL</sequence>
<organism evidence="6 7">
    <name type="scientific">Nematocida parisii (strain ERTm3)</name>
    <name type="common">Nematode killer fungus</name>
    <dbReference type="NCBI Taxonomy" id="935791"/>
    <lineage>
        <taxon>Eukaryota</taxon>
        <taxon>Fungi</taxon>
        <taxon>Fungi incertae sedis</taxon>
        <taxon>Microsporidia</taxon>
        <taxon>Nematocida</taxon>
    </lineage>
</organism>
<dbReference type="OrthoDB" id="297643at2759"/>
<proteinExistence type="inferred from homology"/>
<evidence type="ECO:0000313" key="7">
    <source>
        <dbReference type="Proteomes" id="UP000002872"/>
    </source>
</evidence>
<evidence type="ECO:0000259" key="4">
    <source>
        <dbReference type="Pfam" id="PF04118"/>
    </source>
</evidence>
<evidence type="ECO:0000256" key="1">
    <source>
        <dbReference type="ARBA" id="ARBA00022448"/>
    </source>
</evidence>
<dbReference type="VEuPathDB" id="MicrosporidiaDB:NEQG_02143"/>
<dbReference type="GO" id="GO:0005802">
    <property type="term" value="C:trans-Golgi network"/>
    <property type="evidence" value="ECO:0007669"/>
    <property type="project" value="TreeGrafter"/>
</dbReference>
<feature type="domain" description="DOP1-like C-terminal" evidence="5">
    <location>
        <begin position="1068"/>
        <end position="1273"/>
    </location>
</feature>
<keyword evidence="1" id="KW-0813">Transport</keyword>
<dbReference type="FunCoup" id="I3EEE9">
    <property type="interactions" value="36"/>
</dbReference>
<dbReference type="Pfam" id="PF04118">
    <property type="entry name" value="Dopey_N"/>
    <property type="match status" value="1"/>
</dbReference>
<dbReference type="Proteomes" id="UP000002872">
    <property type="component" value="Unassembled WGS sequence"/>
</dbReference>
<keyword evidence="2" id="KW-0653">Protein transport</keyword>
<dbReference type="InterPro" id="IPR007249">
    <property type="entry name" value="DOP1_N"/>
</dbReference>
<reference evidence="6" key="1">
    <citation type="submission" date="2011-01" db="EMBL/GenBank/DDBJ databases">
        <title>The Genome Sequence of Nematocida parisii strain ERTm3.</title>
        <authorList>
            <consortium name="The Broad Institute Genome Sequencing Platform"/>
            <consortium name="The Broad Institute Genome Sequencing Center for Infectious Disease"/>
            <person name="Cuomo C."/>
            <person name="Troemel E."/>
            <person name="Young S.K."/>
            <person name="Zeng Q."/>
            <person name="Gargeya S."/>
            <person name="Fitzgerald M."/>
            <person name="Haas B."/>
            <person name="Abouelleil A."/>
            <person name="Alvarado L."/>
            <person name="Arachchi H.M."/>
            <person name="Berlin A."/>
            <person name="Chapman S.B."/>
            <person name="Gearin G."/>
            <person name="Goldberg J."/>
            <person name="Griggs A."/>
            <person name="Gujja S."/>
            <person name="Hansen M."/>
            <person name="Heiman D."/>
            <person name="Howarth C."/>
            <person name="Larimer J."/>
            <person name="Lui A."/>
            <person name="MacDonald P.J.P."/>
            <person name="McCowen C."/>
            <person name="Montmayeur A."/>
            <person name="Murphy C."/>
            <person name="Neiman D."/>
            <person name="Pearson M."/>
            <person name="Priest M."/>
            <person name="Roberts A."/>
            <person name="Saif S."/>
            <person name="Shea T."/>
            <person name="Sisk P."/>
            <person name="Stolte C."/>
            <person name="Sykes S."/>
            <person name="Wortman J."/>
            <person name="Nusbaum C."/>
            <person name="Birren B."/>
        </authorList>
    </citation>
    <scope>NUCLEOTIDE SEQUENCE</scope>
    <source>
        <strain evidence="6">ERTm3</strain>
    </source>
</reference>
<dbReference type="PANTHER" id="PTHR14042:SF24">
    <property type="entry name" value="PROTEIN DOPEY-1 HOMOLOG"/>
    <property type="match status" value="1"/>
</dbReference>
<comment type="similarity">
    <text evidence="3">Belongs to the DOP1 family.</text>
</comment>
<evidence type="ECO:0000256" key="3">
    <source>
        <dbReference type="ARBA" id="ARBA00046326"/>
    </source>
</evidence>
<dbReference type="InterPro" id="IPR056457">
    <property type="entry name" value="DOP1_C"/>
</dbReference>
<dbReference type="HOGENOM" id="CLU_254794_0_0_1"/>
<dbReference type="GO" id="GO:0005829">
    <property type="term" value="C:cytosol"/>
    <property type="evidence" value="ECO:0007669"/>
    <property type="project" value="GOC"/>
</dbReference>
<evidence type="ECO:0000259" key="5">
    <source>
        <dbReference type="Pfam" id="PF24598"/>
    </source>
</evidence>
<evidence type="ECO:0000313" key="6">
    <source>
        <dbReference type="EMBL" id="EIJ87596.1"/>
    </source>
</evidence>
<gene>
    <name evidence="6" type="ORF">NEQG_02143</name>
</gene>
<dbReference type="InterPro" id="IPR040314">
    <property type="entry name" value="DOP1"/>
</dbReference>
<name>I3EEE9_NEMP3</name>
<keyword evidence="7" id="KW-1185">Reference proteome</keyword>
<dbReference type="PANTHER" id="PTHR14042">
    <property type="entry name" value="DOPEY-RELATED"/>
    <property type="match status" value="1"/>
</dbReference>
<dbReference type="InParanoid" id="I3EEE9"/>
<protein>
    <submittedName>
        <fullName evidence="6">Uncharacterized protein</fullName>
    </submittedName>
</protein>
<dbReference type="OMA" id="ELIEFRW"/>
<dbReference type="GO" id="GO:0015031">
    <property type="term" value="P:protein transport"/>
    <property type="evidence" value="ECO:0007669"/>
    <property type="project" value="UniProtKB-KW"/>
</dbReference>
<dbReference type="EMBL" id="GL870881">
    <property type="protein sequence ID" value="EIJ87596.1"/>
    <property type="molecule type" value="Genomic_DNA"/>
</dbReference>
<dbReference type="GO" id="GO:0005768">
    <property type="term" value="C:endosome"/>
    <property type="evidence" value="ECO:0007669"/>
    <property type="project" value="TreeGrafter"/>
</dbReference>
<evidence type="ECO:0000256" key="2">
    <source>
        <dbReference type="ARBA" id="ARBA00022927"/>
    </source>
</evidence>
<dbReference type="GO" id="GO:0006895">
    <property type="term" value="P:Golgi to endosome transport"/>
    <property type="evidence" value="ECO:0007669"/>
    <property type="project" value="InterPro"/>
</dbReference>
<feature type="domain" description="DOP1 N-terminal" evidence="4">
    <location>
        <begin position="3"/>
        <end position="273"/>
    </location>
</feature>
<accession>I3EEE9</accession>